<dbReference type="EMBL" id="CP060782">
    <property type="protein sequence ID" value="QNP46593.1"/>
    <property type="molecule type" value="Genomic_DNA"/>
</dbReference>
<sequence length="173" mass="18337">MNDSPSNEAKRRSRLRWVTLGESIAIAALLVSAVGVWISWKTDSGDKGPTTVVEKRQAIPLTLRGKVQSDGRSLEITPVEDSHALQSLTVALPEADAIEVGSDGQLSASDVESALGKSAADGKGTHRVRARMVAKYVEAGADKSATGSYVISYRWEGGGLFGGRSLRLVSLSR</sequence>
<keyword evidence="1" id="KW-1133">Transmembrane helix</keyword>
<dbReference type="Proteomes" id="UP000516105">
    <property type="component" value="Chromosome"/>
</dbReference>
<proteinExistence type="predicted"/>
<dbReference type="RefSeq" id="WP_187709546.1">
    <property type="nucleotide sequence ID" value="NZ_CP060782.1"/>
</dbReference>
<keyword evidence="3" id="KW-1185">Reference proteome</keyword>
<feature type="transmembrane region" description="Helical" evidence="1">
    <location>
        <begin position="20"/>
        <end position="40"/>
    </location>
</feature>
<accession>A0ABX6TG64</accession>
<organism evidence="2 3">
    <name type="scientific">Sphingomonas sediminicola</name>
    <dbReference type="NCBI Taxonomy" id="386874"/>
    <lineage>
        <taxon>Bacteria</taxon>
        <taxon>Pseudomonadati</taxon>
        <taxon>Pseudomonadota</taxon>
        <taxon>Alphaproteobacteria</taxon>
        <taxon>Sphingomonadales</taxon>
        <taxon>Sphingomonadaceae</taxon>
        <taxon>Sphingomonas</taxon>
    </lineage>
</organism>
<evidence type="ECO:0000313" key="3">
    <source>
        <dbReference type="Proteomes" id="UP000516105"/>
    </source>
</evidence>
<evidence type="ECO:0008006" key="4">
    <source>
        <dbReference type="Google" id="ProtNLM"/>
    </source>
</evidence>
<name>A0ABX6TG64_9SPHN</name>
<reference evidence="2 3" key="1">
    <citation type="submission" date="2020-08" db="EMBL/GenBank/DDBJ databases">
        <title>Genome sequence of Sphingomonas sediminicola KACC 15039T.</title>
        <authorList>
            <person name="Hyun D.-W."/>
            <person name="Bae J.-W."/>
        </authorList>
    </citation>
    <scope>NUCLEOTIDE SEQUENCE [LARGE SCALE GENOMIC DNA]</scope>
    <source>
        <strain evidence="2 3">KACC 15039</strain>
    </source>
</reference>
<evidence type="ECO:0000256" key="1">
    <source>
        <dbReference type="SAM" id="Phobius"/>
    </source>
</evidence>
<protein>
    <recommendedName>
        <fullName evidence="4">Secreted protein</fullName>
    </recommendedName>
</protein>
<evidence type="ECO:0000313" key="2">
    <source>
        <dbReference type="EMBL" id="QNP46593.1"/>
    </source>
</evidence>
<keyword evidence="1" id="KW-0472">Membrane</keyword>
<keyword evidence="1" id="KW-0812">Transmembrane</keyword>
<gene>
    <name evidence="2" type="ORF">H9L14_05580</name>
</gene>